<keyword evidence="3" id="KW-0997">Cell inner membrane</keyword>
<dbReference type="PANTHER" id="PTHR34390:SF1">
    <property type="entry name" value="SUCCINATE TRANSPORTER SUBUNIT YJJB-RELATED"/>
    <property type="match status" value="1"/>
</dbReference>
<protein>
    <submittedName>
        <fullName evidence="10">Threonine/serine exporter family protein</fullName>
    </submittedName>
</protein>
<feature type="transmembrane region" description="Helical" evidence="8">
    <location>
        <begin position="6"/>
        <end position="25"/>
    </location>
</feature>
<reference evidence="10 11" key="1">
    <citation type="submission" date="2022-05" db="EMBL/GenBank/DDBJ databases">
        <authorList>
            <person name="Park J.-S."/>
        </authorList>
    </citation>
    <scope>NUCLEOTIDE SEQUENCE [LARGE SCALE GENOMIC DNA]</scope>
    <source>
        <strain evidence="10 11">2012CJ34-2</strain>
    </source>
</reference>
<evidence type="ECO:0000313" key="10">
    <source>
        <dbReference type="EMBL" id="MCL6269081.1"/>
    </source>
</evidence>
<evidence type="ECO:0000256" key="6">
    <source>
        <dbReference type="ARBA" id="ARBA00023136"/>
    </source>
</evidence>
<feature type="transmembrane region" description="Helical" evidence="8">
    <location>
        <begin position="83"/>
        <end position="103"/>
    </location>
</feature>
<feature type="transmembrane region" description="Helical" evidence="8">
    <location>
        <begin position="56"/>
        <end position="76"/>
    </location>
</feature>
<comment type="similarity">
    <text evidence="7">Belongs to the ThrE exporter (TC 2.A.79) family.</text>
</comment>
<evidence type="ECO:0000256" key="3">
    <source>
        <dbReference type="ARBA" id="ARBA00022519"/>
    </source>
</evidence>
<evidence type="ECO:0000313" key="11">
    <source>
        <dbReference type="Proteomes" id="UP001203338"/>
    </source>
</evidence>
<dbReference type="InterPro" id="IPR050539">
    <property type="entry name" value="ThrE_Dicarb/AminoAcid_Exp"/>
</dbReference>
<dbReference type="Pfam" id="PF12821">
    <property type="entry name" value="ThrE_2"/>
    <property type="match status" value="1"/>
</dbReference>
<dbReference type="RefSeq" id="WP_249697943.1">
    <property type="nucleotide sequence ID" value="NZ_JAMFLX010000004.1"/>
</dbReference>
<proteinExistence type="inferred from homology"/>
<keyword evidence="11" id="KW-1185">Reference proteome</keyword>
<keyword evidence="5 8" id="KW-1133">Transmembrane helix</keyword>
<evidence type="ECO:0000256" key="2">
    <source>
        <dbReference type="ARBA" id="ARBA00022475"/>
    </source>
</evidence>
<sequence length="177" mass="19095">MISFIGVVEPAIMAAVTAVAFAVLFSVPSRTLHVIAGLGALGIAQRLFFFEWGLSTIEGTFVSAAIIGIISIWLSWKYHAAAIVFSIPAVIPMVPGVYAYRTMMGLLAFTHDGGLNQEVLLDIISNGLLTAFLFLCLAFGVSIPNLLLRGRSIRDIAKPMDMEGTEEIVYEKMKKAG</sequence>
<comment type="caution">
    <text evidence="10">The sequence shown here is derived from an EMBL/GenBank/DDBJ whole genome shotgun (WGS) entry which is preliminary data.</text>
</comment>
<dbReference type="PANTHER" id="PTHR34390">
    <property type="entry name" value="UPF0442 PROTEIN YJJB-RELATED"/>
    <property type="match status" value="1"/>
</dbReference>
<name>A0ABT0PDH3_9GAMM</name>
<feature type="transmembrane region" description="Helical" evidence="8">
    <location>
        <begin position="123"/>
        <end position="148"/>
    </location>
</feature>
<feature type="transmembrane region" description="Helical" evidence="8">
    <location>
        <begin position="32"/>
        <end position="50"/>
    </location>
</feature>
<feature type="domain" description="Threonine/Serine exporter ThrE" evidence="9">
    <location>
        <begin position="11"/>
        <end position="146"/>
    </location>
</feature>
<keyword evidence="4 8" id="KW-0812">Transmembrane</keyword>
<evidence type="ECO:0000256" key="5">
    <source>
        <dbReference type="ARBA" id="ARBA00022989"/>
    </source>
</evidence>
<gene>
    <name evidence="10" type="ORF">M3P05_03880</name>
</gene>
<accession>A0ABT0PDH3</accession>
<evidence type="ECO:0000259" key="9">
    <source>
        <dbReference type="Pfam" id="PF12821"/>
    </source>
</evidence>
<keyword evidence="6 8" id="KW-0472">Membrane</keyword>
<evidence type="ECO:0000256" key="4">
    <source>
        <dbReference type="ARBA" id="ARBA00022692"/>
    </source>
</evidence>
<evidence type="ECO:0000256" key="1">
    <source>
        <dbReference type="ARBA" id="ARBA00004651"/>
    </source>
</evidence>
<comment type="subcellular location">
    <subcellularLocation>
        <location evidence="1">Cell membrane</location>
        <topology evidence="1">Multi-pass membrane protein</topology>
    </subcellularLocation>
</comment>
<evidence type="ECO:0000256" key="8">
    <source>
        <dbReference type="SAM" id="Phobius"/>
    </source>
</evidence>
<dbReference type="InterPro" id="IPR024528">
    <property type="entry name" value="ThrE_2"/>
</dbReference>
<dbReference type="Proteomes" id="UP001203338">
    <property type="component" value="Unassembled WGS sequence"/>
</dbReference>
<evidence type="ECO:0000256" key="7">
    <source>
        <dbReference type="ARBA" id="ARBA00034125"/>
    </source>
</evidence>
<dbReference type="EMBL" id="JAMFLX010000004">
    <property type="protein sequence ID" value="MCL6269081.1"/>
    <property type="molecule type" value="Genomic_DNA"/>
</dbReference>
<keyword evidence="2" id="KW-1003">Cell membrane</keyword>
<organism evidence="10 11">
    <name type="scientific">Parendozoicomonas callyspongiae</name>
    <dbReference type="NCBI Taxonomy" id="2942213"/>
    <lineage>
        <taxon>Bacteria</taxon>
        <taxon>Pseudomonadati</taxon>
        <taxon>Pseudomonadota</taxon>
        <taxon>Gammaproteobacteria</taxon>
        <taxon>Oceanospirillales</taxon>
        <taxon>Endozoicomonadaceae</taxon>
        <taxon>Parendozoicomonas</taxon>
    </lineage>
</organism>